<evidence type="ECO:0000259" key="13">
    <source>
        <dbReference type="Pfam" id="PF02163"/>
    </source>
</evidence>
<evidence type="ECO:0000256" key="1">
    <source>
        <dbReference type="ARBA" id="ARBA00001947"/>
    </source>
</evidence>
<dbReference type="Proteomes" id="UP000677436">
    <property type="component" value="Chromosome"/>
</dbReference>
<dbReference type="GO" id="GO:0008237">
    <property type="term" value="F:metallopeptidase activity"/>
    <property type="evidence" value="ECO:0007669"/>
    <property type="project" value="UniProtKB-KW"/>
</dbReference>
<reference evidence="14" key="1">
    <citation type="journal article" date="2013" name="Int. J. Syst. Evol. Microbiol.">
        <title>Polycladomyces abyssicola gen. nov., sp. nov., a thermophilic filamentous bacterium isolated from hemipelagic sediment.</title>
        <authorList>
            <person name="Tsubouchi T."/>
            <person name="Shimane Y."/>
            <person name="Mori K."/>
            <person name="Usui K."/>
            <person name="Hiraki T."/>
            <person name="Tame A."/>
            <person name="Uematsu K."/>
            <person name="Maruyama T."/>
            <person name="Hatada Y."/>
        </authorList>
    </citation>
    <scope>NUCLEOTIDE SEQUENCE</scope>
    <source>
        <strain evidence="14">JIR-001</strain>
    </source>
</reference>
<evidence type="ECO:0000256" key="6">
    <source>
        <dbReference type="ARBA" id="ARBA00022723"/>
    </source>
</evidence>
<keyword evidence="5 12" id="KW-0812">Transmembrane</keyword>
<feature type="transmembrane region" description="Helical" evidence="12">
    <location>
        <begin position="46"/>
        <end position="75"/>
    </location>
</feature>
<evidence type="ECO:0000256" key="3">
    <source>
        <dbReference type="ARBA" id="ARBA00007931"/>
    </source>
</evidence>
<feature type="transmembrane region" description="Helical" evidence="12">
    <location>
        <begin position="341"/>
        <end position="360"/>
    </location>
</feature>
<evidence type="ECO:0000256" key="7">
    <source>
        <dbReference type="ARBA" id="ARBA00022801"/>
    </source>
</evidence>
<feature type="transmembrane region" description="Helical" evidence="12">
    <location>
        <begin position="145"/>
        <end position="166"/>
    </location>
</feature>
<dbReference type="EMBL" id="AP024601">
    <property type="protein sequence ID" value="BCU80350.1"/>
    <property type="molecule type" value="Genomic_DNA"/>
</dbReference>
<feature type="transmembrane region" description="Helical" evidence="12">
    <location>
        <begin position="117"/>
        <end position="139"/>
    </location>
</feature>
<dbReference type="Pfam" id="PF02163">
    <property type="entry name" value="Peptidase_M50"/>
    <property type="match status" value="2"/>
</dbReference>
<keyword evidence="7" id="KW-0378">Hydrolase</keyword>
<keyword evidence="15" id="KW-1185">Reference proteome</keyword>
<dbReference type="RefSeq" id="WP_212773752.1">
    <property type="nucleotide sequence ID" value="NZ_AP024601.1"/>
</dbReference>
<dbReference type="PANTHER" id="PTHR39188">
    <property type="entry name" value="MEMBRANE-ASSOCIATED ZINC METALLOPROTEASE M50B"/>
    <property type="match status" value="1"/>
</dbReference>
<keyword evidence="6" id="KW-0479">Metal-binding</keyword>
<comment type="subcellular location">
    <subcellularLocation>
        <location evidence="2">Membrane</location>
        <topology evidence="2">Multi-pass membrane protein</topology>
    </subcellularLocation>
</comment>
<keyword evidence="4" id="KW-0645">Protease</keyword>
<organism evidence="14 15">
    <name type="scientific">Polycladomyces abyssicola</name>
    <dbReference type="NCBI Taxonomy" id="1125966"/>
    <lineage>
        <taxon>Bacteria</taxon>
        <taxon>Bacillati</taxon>
        <taxon>Bacillota</taxon>
        <taxon>Bacilli</taxon>
        <taxon>Bacillales</taxon>
        <taxon>Thermoactinomycetaceae</taxon>
        <taxon>Polycladomyces</taxon>
    </lineage>
</organism>
<name>A0A8D5UE15_9BACL</name>
<gene>
    <name evidence="14" type="ORF">JIR001_01330</name>
</gene>
<keyword evidence="11 12" id="KW-0472">Membrane</keyword>
<evidence type="ECO:0000256" key="10">
    <source>
        <dbReference type="ARBA" id="ARBA00023049"/>
    </source>
</evidence>
<proteinExistence type="inferred from homology"/>
<dbReference type="GO" id="GO:0046872">
    <property type="term" value="F:metal ion binding"/>
    <property type="evidence" value="ECO:0007669"/>
    <property type="project" value="UniProtKB-KW"/>
</dbReference>
<protein>
    <recommendedName>
        <fullName evidence="13">Peptidase M50 domain-containing protein</fullName>
    </recommendedName>
</protein>
<evidence type="ECO:0000256" key="4">
    <source>
        <dbReference type="ARBA" id="ARBA00022670"/>
    </source>
</evidence>
<feature type="domain" description="Peptidase M50" evidence="13">
    <location>
        <begin position="143"/>
        <end position="177"/>
    </location>
</feature>
<evidence type="ECO:0000256" key="2">
    <source>
        <dbReference type="ARBA" id="ARBA00004141"/>
    </source>
</evidence>
<reference evidence="14" key="2">
    <citation type="journal article" date="2021" name="Microbiol. Resour. Announc.">
        <title>Complete Genome Sequence of Polycladomyces abyssicola JIR-001T, Isolated from Hemipelagic Sediment in Deep Seawater.</title>
        <authorList>
            <person name="Tsubouchi T."/>
            <person name="Kaneko Y."/>
        </authorList>
    </citation>
    <scope>NUCLEOTIDE SEQUENCE</scope>
    <source>
        <strain evidence="14">JIR-001</strain>
    </source>
</reference>
<evidence type="ECO:0000256" key="9">
    <source>
        <dbReference type="ARBA" id="ARBA00022989"/>
    </source>
</evidence>
<dbReference type="AlphaFoldDB" id="A0A8D5UE15"/>
<evidence type="ECO:0000313" key="14">
    <source>
        <dbReference type="EMBL" id="BCU80350.1"/>
    </source>
</evidence>
<evidence type="ECO:0000256" key="11">
    <source>
        <dbReference type="ARBA" id="ARBA00023136"/>
    </source>
</evidence>
<keyword evidence="8" id="KW-0862">Zinc</keyword>
<comment type="similarity">
    <text evidence="3">Belongs to the peptidase M50B family.</text>
</comment>
<comment type="cofactor">
    <cofactor evidence="1">
        <name>Zn(2+)</name>
        <dbReference type="ChEBI" id="CHEBI:29105"/>
    </cofactor>
</comment>
<dbReference type="CDD" id="cd06160">
    <property type="entry name" value="S2P-M50_like_2"/>
    <property type="match status" value="1"/>
</dbReference>
<keyword evidence="10" id="KW-0482">Metalloprotease</keyword>
<accession>A0A8D5UE15</accession>
<evidence type="ECO:0000256" key="8">
    <source>
        <dbReference type="ARBA" id="ARBA00022833"/>
    </source>
</evidence>
<feature type="transmembrane region" description="Helical" evidence="12">
    <location>
        <begin position="87"/>
        <end position="105"/>
    </location>
</feature>
<sequence>MANRDNRNSGMKKTWWGGLIALLIGFGGKLKFLLPILKLGKAGGTIWTMLLSIGAYALFYPWTFALGLVVMMLIHEMGHVWAARRKGLPVSAPSFIPFLGALIMMRKMPADAVTEAYIAYGGPFVGTIGAVLCLVVGVVTGYKPLYSIAQVGFLLNLFNLLPIHPLDGGRIVTAISRWLWVVGLVGGLVLVIVTFSPLLLLIWLLFAWELWSAFLSDRRKKPRKIHVEAFVPESRWEEAGVWIPAESHQRVLPHIQYCRVEDREHVCSVVYPGIGQVFQFEGVKGRFEEVRMNGADRFMDHDTGQPLVRLRLEAQYIPSPEEDPSLRKSAEYYQVPGRTRFVYGVAYFGLILALVLLMGVTHRMISGFDL</sequence>
<feature type="domain" description="Peptidase M50" evidence="13">
    <location>
        <begin position="64"/>
        <end position="139"/>
    </location>
</feature>
<dbReference type="GO" id="GO:0006508">
    <property type="term" value="P:proteolysis"/>
    <property type="evidence" value="ECO:0007669"/>
    <property type="project" value="UniProtKB-KW"/>
</dbReference>
<evidence type="ECO:0000313" key="15">
    <source>
        <dbReference type="Proteomes" id="UP000677436"/>
    </source>
</evidence>
<dbReference type="GO" id="GO:0016020">
    <property type="term" value="C:membrane"/>
    <property type="evidence" value="ECO:0007669"/>
    <property type="project" value="UniProtKB-SubCell"/>
</dbReference>
<dbReference type="KEGG" id="pabs:JIR001_01330"/>
<feature type="transmembrane region" description="Helical" evidence="12">
    <location>
        <begin position="178"/>
        <end position="206"/>
    </location>
</feature>
<keyword evidence="9 12" id="KW-1133">Transmembrane helix</keyword>
<evidence type="ECO:0000256" key="12">
    <source>
        <dbReference type="SAM" id="Phobius"/>
    </source>
</evidence>
<feature type="transmembrane region" description="Helical" evidence="12">
    <location>
        <begin position="15"/>
        <end position="34"/>
    </location>
</feature>
<dbReference type="PANTHER" id="PTHR39188:SF3">
    <property type="entry name" value="STAGE IV SPORULATION PROTEIN FB"/>
    <property type="match status" value="1"/>
</dbReference>
<dbReference type="InterPro" id="IPR008915">
    <property type="entry name" value="Peptidase_M50"/>
</dbReference>
<evidence type="ECO:0000256" key="5">
    <source>
        <dbReference type="ARBA" id="ARBA00022692"/>
    </source>
</evidence>